<feature type="domain" description="Recombinase" evidence="8">
    <location>
        <begin position="157"/>
        <end position="268"/>
    </location>
</feature>
<name>U6SQ72_9BACI</name>
<reference evidence="9 10" key="1">
    <citation type="journal article" date="2013" name="Genome Announc.">
        <title>Genome Sequence of the Extreme Obligate Alkaliphile Bacillus marmarensis Strain DSM 21297.</title>
        <authorList>
            <person name="Wernick D.G."/>
            <person name="Choi K.Y."/>
            <person name="Tat C.A."/>
            <person name="Lafontaine Rivera J.G."/>
            <person name="Liao J.C."/>
        </authorList>
    </citation>
    <scope>NUCLEOTIDE SEQUENCE [LARGE SCALE GENOMIC DNA]</scope>
    <source>
        <strain evidence="9 10">DSM 21297</strain>
    </source>
</reference>
<dbReference type="AlphaFoldDB" id="U6SQ72"/>
<dbReference type="GO" id="GO:0015074">
    <property type="term" value="P:DNA integration"/>
    <property type="evidence" value="ECO:0007669"/>
    <property type="project" value="UniProtKB-KW"/>
</dbReference>
<dbReference type="PROSITE" id="PS51737">
    <property type="entry name" value="RECOMBINASE_DNA_BIND"/>
    <property type="match status" value="1"/>
</dbReference>
<dbReference type="InterPro" id="IPR038109">
    <property type="entry name" value="DNA_bind_recomb_sf"/>
</dbReference>
<dbReference type="InterPro" id="IPR036162">
    <property type="entry name" value="Resolvase-like_N_sf"/>
</dbReference>
<dbReference type="Pfam" id="PF13408">
    <property type="entry name" value="Zn_ribbon_recom"/>
    <property type="match status" value="1"/>
</dbReference>
<dbReference type="InterPro" id="IPR011109">
    <property type="entry name" value="DNA_bind_recombinase_dom"/>
</dbReference>
<organism evidence="9 10">
    <name type="scientific">Alkalihalophilus marmarensis DSM 21297</name>
    <dbReference type="NCBI Taxonomy" id="1188261"/>
    <lineage>
        <taxon>Bacteria</taxon>
        <taxon>Bacillati</taxon>
        <taxon>Bacillota</taxon>
        <taxon>Bacilli</taxon>
        <taxon>Bacillales</taxon>
        <taxon>Bacillaceae</taxon>
        <taxon>Alkalihalophilus</taxon>
    </lineage>
</organism>
<dbReference type="EMBL" id="ATAE01000031">
    <property type="protein sequence ID" value="ERN52801.1"/>
    <property type="molecule type" value="Genomic_DNA"/>
</dbReference>
<proteinExistence type="predicted"/>
<evidence type="ECO:0000313" key="10">
    <source>
        <dbReference type="Proteomes" id="UP000017170"/>
    </source>
</evidence>
<evidence type="ECO:0000256" key="6">
    <source>
        <dbReference type="SAM" id="Coils"/>
    </source>
</evidence>
<dbReference type="SMART" id="SM00857">
    <property type="entry name" value="Resolvase"/>
    <property type="match status" value="1"/>
</dbReference>
<evidence type="ECO:0000256" key="3">
    <source>
        <dbReference type="ARBA" id="ARBA00023172"/>
    </source>
</evidence>
<accession>U6SQ72</accession>
<keyword evidence="10" id="KW-1185">Reference proteome</keyword>
<dbReference type="PANTHER" id="PTHR30461">
    <property type="entry name" value="DNA-INVERTASE FROM LAMBDOID PROPHAGE"/>
    <property type="match status" value="1"/>
</dbReference>
<evidence type="ECO:0000313" key="9">
    <source>
        <dbReference type="EMBL" id="ERN52801.1"/>
    </source>
</evidence>
<dbReference type="Pfam" id="PF00239">
    <property type="entry name" value="Resolvase"/>
    <property type="match status" value="1"/>
</dbReference>
<dbReference type="CDD" id="cd00338">
    <property type="entry name" value="Ser_Recombinase"/>
    <property type="match status" value="1"/>
</dbReference>
<dbReference type="GO" id="GO:0000150">
    <property type="term" value="F:DNA strand exchange activity"/>
    <property type="evidence" value="ECO:0007669"/>
    <property type="project" value="InterPro"/>
</dbReference>
<evidence type="ECO:0000256" key="2">
    <source>
        <dbReference type="ARBA" id="ARBA00023125"/>
    </source>
</evidence>
<dbReference type="GO" id="GO:0003677">
    <property type="term" value="F:DNA binding"/>
    <property type="evidence" value="ECO:0007669"/>
    <property type="project" value="UniProtKB-KW"/>
</dbReference>
<dbReference type="InterPro" id="IPR025827">
    <property type="entry name" value="Zn_ribbon_recom_dom"/>
</dbReference>
<evidence type="ECO:0000256" key="5">
    <source>
        <dbReference type="PROSITE-ProRule" id="PRU10137"/>
    </source>
</evidence>
<evidence type="ECO:0000259" key="7">
    <source>
        <dbReference type="PROSITE" id="PS51736"/>
    </source>
</evidence>
<keyword evidence="1" id="KW-0229">DNA integration</keyword>
<feature type="active site" description="O-(5'-phospho-DNA)-serine intermediate" evidence="4 5">
    <location>
        <position position="10"/>
    </location>
</feature>
<gene>
    <name evidence="9" type="ORF">A33I_14315</name>
</gene>
<dbReference type="PATRIC" id="fig|1188261.3.peg.2286"/>
<evidence type="ECO:0000259" key="8">
    <source>
        <dbReference type="PROSITE" id="PS51737"/>
    </source>
</evidence>
<dbReference type="PROSITE" id="PS00397">
    <property type="entry name" value="RECOMBINASES_1"/>
    <property type="match status" value="1"/>
</dbReference>
<dbReference type="InterPro" id="IPR006119">
    <property type="entry name" value="Resolv_N"/>
</dbReference>
<comment type="caution">
    <text evidence="9">The sequence shown here is derived from an EMBL/GenBank/DDBJ whole genome shotgun (WGS) entry which is preliminary data.</text>
</comment>
<dbReference type="InterPro" id="IPR006118">
    <property type="entry name" value="Recombinase_CS"/>
</dbReference>
<feature type="domain" description="Resolvase/invertase-type recombinase catalytic" evidence="7">
    <location>
        <begin position="2"/>
        <end position="149"/>
    </location>
</feature>
<dbReference type="Gene3D" id="3.40.50.1390">
    <property type="entry name" value="Resolvase, N-terminal catalytic domain"/>
    <property type="match status" value="1"/>
</dbReference>
<dbReference type="SUPFAM" id="SSF53041">
    <property type="entry name" value="Resolvase-like"/>
    <property type="match status" value="1"/>
</dbReference>
<dbReference type="PROSITE" id="PS51736">
    <property type="entry name" value="RECOMBINASES_3"/>
    <property type="match status" value="1"/>
</dbReference>
<feature type="coiled-coil region" evidence="6">
    <location>
        <begin position="391"/>
        <end position="418"/>
    </location>
</feature>
<sequence>MRVAVYIRVSTQEQAQEGYSIKAQRKKLEAYALSQEWEIVQFYVDEGLSAKDMNRPELQRLLNNMEEGAFDCVLVYRLDRLTRSVLDLYEMIKKFEKHDIKFKSATEVYDTTTATGRLFVTIIASLAQWERENLGERVRFGLEQKAKEGKWALSTPPYGYDIENGYLKINDGEANTVKYIFDQYLKGRGMNQIVTDLNDNGTKTKSNSNWHQGSIRYILTNPAYIGTMRYNFRTNKENYFEVEDAIPPIIDKDLYETVQEIRNTRAQLHPRAANSDYVFSGIAKCKRCGAPLFGKTSKKVKGDKTYLSKSYKCSNVRRGMCDQPTITDSFLEEQFHKILSIWDFSKNIKKIQGTDLNTELDEQKLIRRQLSDVNKRRSKWQYAWVNNMISDEDLSKRLQEETQKEEELNQKLELIQGMNNNSKGPSKQFINDMVYTWNKLTAKDKKKLLHLTVKEFKVDKISKKRLPTSVEVSDIIFN</sequence>
<protein>
    <submittedName>
        <fullName evidence="9">Resolvase</fullName>
    </submittedName>
</protein>
<dbReference type="InterPro" id="IPR050639">
    <property type="entry name" value="SSR_resolvase"/>
</dbReference>
<dbReference type="Proteomes" id="UP000017170">
    <property type="component" value="Unassembled WGS sequence"/>
</dbReference>
<dbReference type="Pfam" id="PF07508">
    <property type="entry name" value="Recombinase"/>
    <property type="match status" value="1"/>
</dbReference>
<dbReference type="RefSeq" id="WP_022628492.1">
    <property type="nucleotide sequence ID" value="NZ_ATAE01000031.1"/>
</dbReference>
<evidence type="ECO:0000256" key="4">
    <source>
        <dbReference type="PIRSR" id="PIRSR606118-50"/>
    </source>
</evidence>
<evidence type="ECO:0000256" key="1">
    <source>
        <dbReference type="ARBA" id="ARBA00022908"/>
    </source>
</evidence>
<keyword evidence="3" id="KW-0233">DNA recombination</keyword>
<dbReference type="Gene3D" id="3.90.1750.20">
    <property type="entry name" value="Putative Large Serine Recombinase, Chain B, Domain 2"/>
    <property type="match status" value="1"/>
</dbReference>
<dbReference type="PANTHER" id="PTHR30461:SF23">
    <property type="entry name" value="DNA RECOMBINASE-RELATED"/>
    <property type="match status" value="1"/>
</dbReference>
<keyword evidence="6" id="KW-0175">Coiled coil</keyword>
<keyword evidence="2" id="KW-0238">DNA-binding</keyword>